<evidence type="ECO:0000259" key="7">
    <source>
        <dbReference type="Pfam" id="PF04542"/>
    </source>
</evidence>
<dbReference type="SUPFAM" id="SSF88659">
    <property type="entry name" value="Sigma3 and sigma4 domains of RNA polymerase sigma factors"/>
    <property type="match status" value="1"/>
</dbReference>
<comment type="caution">
    <text evidence="9">The sequence shown here is derived from an EMBL/GenBank/DDBJ whole genome shotgun (WGS) entry which is preliminary data.</text>
</comment>
<feature type="domain" description="RNA polymerase sigma-70 region 2" evidence="7">
    <location>
        <begin position="2"/>
        <end position="65"/>
    </location>
</feature>
<dbReference type="AlphaFoldDB" id="A0A2N5DQJ2"/>
<dbReference type="Proteomes" id="UP000234479">
    <property type="component" value="Unassembled WGS sequence"/>
</dbReference>
<evidence type="ECO:0000256" key="4">
    <source>
        <dbReference type="ARBA" id="ARBA00023125"/>
    </source>
</evidence>
<evidence type="ECO:0000313" key="10">
    <source>
        <dbReference type="Proteomes" id="UP000234479"/>
    </source>
</evidence>
<dbReference type="Gene3D" id="1.10.1740.10">
    <property type="match status" value="1"/>
</dbReference>
<dbReference type="NCBIfam" id="TIGR02937">
    <property type="entry name" value="sigma70-ECF"/>
    <property type="match status" value="1"/>
</dbReference>
<evidence type="ECO:0000256" key="1">
    <source>
        <dbReference type="ARBA" id="ARBA00010641"/>
    </source>
</evidence>
<evidence type="ECO:0000313" key="9">
    <source>
        <dbReference type="EMBL" id="PLR28321.1"/>
    </source>
</evidence>
<dbReference type="GO" id="GO:0016987">
    <property type="term" value="F:sigma factor activity"/>
    <property type="evidence" value="ECO:0007669"/>
    <property type="project" value="UniProtKB-KW"/>
</dbReference>
<dbReference type="InterPro" id="IPR036388">
    <property type="entry name" value="WH-like_DNA-bd_sf"/>
</dbReference>
<proteinExistence type="inferred from homology"/>
<dbReference type="InterPro" id="IPR000838">
    <property type="entry name" value="RNA_pol_sigma70_ECF_CS"/>
</dbReference>
<feature type="domain" description="RNA polymerase sigma factor 70 region 4 type 2" evidence="8">
    <location>
        <begin position="104"/>
        <end position="155"/>
    </location>
</feature>
<dbReference type="Gene3D" id="1.10.10.10">
    <property type="entry name" value="Winged helix-like DNA-binding domain superfamily/Winged helix DNA-binding domain"/>
    <property type="match status" value="1"/>
</dbReference>
<dbReference type="GO" id="GO:0003677">
    <property type="term" value="F:DNA binding"/>
    <property type="evidence" value="ECO:0007669"/>
    <property type="project" value="UniProtKB-KW"/>
</dbReference>
<reference evidence="9 10" key="1">
    <citation type="submission" date="2017-12" db="EMBL/GenBank/DDBJ databases">
        <title>The genome sequence of Caulobacter sp. 410.</title>
        <authorList>
            <person name="Gao J."/>
            <person name="Mao X."/>
            <person name="Sun J."/>
        </authorList>
    </citation>
    <scope>NUCLEOTIDE SEQUENCE [LARGE SCALE GENOMIC DNA]</scope>
    <source>
        <strain evidence="9 10">410</strain>
    </source>
</reference>
<dbReference type="PANTHER" id="PTHR43133">
    <property type="entry name" value="RNA POLYMERASE ECF-TYPE SIGMA FACTO"/>
    <property type="match status" value="1"/>
</dbReference>
<evidence type="ECO:0000256" key="5">
    <source>
        <dbReference type="ARBA" id="ARBA00023163"/>
    </source>
</evidence>
<evidence type="ECO:0000259" key="8">
    <source>
        <dbReference type="Pfam" id="PF08281"/>
    </source>
</evidence>
<dbReference type="OrthoDB" id="7041663at2"/>
<evidence type="ECO:0000256" key="2">
    <source>
        <dbReference type="ARBA" id="ARBA00023015"/>
    </source>
</evidence>
<evidence type="ECO:0000256" key="3">
    <source>
        <dbReference type="ARBA" id="ARBA00023082"/>
    </source>
</evidence>
<keyword evidence="4 6" id="KW-0238">DNA-binding</keyword>
<accession>A0A2N5DQJ2</accession>
<dbReference type="EMBL" id="PJRS01000010">
    <property type="protein sequence ID" value="PLR28321.1"/>
    <property type="molecule type" value="Genomic_DNA"/>
</dbReference>
<dbReference type="GO" id="GO:0006352">
    <property type="term" value="P:DNA-templated transcription initiation"/>
    <property type="evidence" value="ECO:0007669"/>
    <property type="project" value="InterPro"/>
</dbReference>
<keyword evidence="3 6" id="KW-0731">Sigma factor</keyword>
<dbReference type="SUPFAM" id="SSF88946">
    <property type="entry name" value="Sigma2 domain of RNA polymerase sigma factors"/>
    <property type="match status" value="1"/>
</dbReference>
<keyword evidence="2 6" id="KW-0805">Transcription regulation</keyword>
<dbReference type="Pfam" id="PF04542">
    <property type="entry name" value="Sigma70_r2"/>
    <property type="match status" value="1"/>
</dbReference>
<dbReference type="InterPro" id="IPR039425">
    <property type="entry name" value="RNA_pol_sigma-70-like"/>
</dbReference>
<keyword evidence="5 6" id="KW-0804">Transcription</keyword>
<dbReference type="InterPro" id="IPR013325">
    <property type="entry name" value="RNA_pol_sigma_r2"/>
</dbReference>
<evidence type="ECO:0000256" key="6">
    <source>
        <dbReference type="RuleBase" id="RU000716"/>
    </source>
</evidence>
<protein>
    <recommendedName>
        <fullName evidence="6">RNA polymerase sigma factor</fullName>
    </recommendedName>
</protein>
<comment type="similarity">
    <text evidence="1 6">Belongs to the sigma-70 factor family. ECF subfamily.</text>
</comment>
<dbReference type="CDD" id="cd06171">
    <property type="entry name" value="Sigma70_r4"/>
    <property type="match status" value="1"/>
</dbReference>
<keyword evidence="10" id="KW-1185">Reference proteome</keyword>
<organism evidence="9 10">
    <name type="scientific">Caulobacter zeae</name>
    <dbReference type="NCBI Taxonomy" id="2055137"/>
    <lineage>
        <taxon>Bacteria</taxon>
        <taxon>Pseudomonadati</taxon>
        <taxon>Pseudomonadota</taxon>
        <taxon>Alphaproteobacteria</taxon>
        <taxon>Caulobacterales</taxon>
        <taxon>Caulobacteraceae</taxon>
        <taxon>Caulobacter</taxon>
    </lineage>
</organism>
<sequence>MRRHKGRLHAFARRHLGDADAALDVVQESFVAAWKALNRYDPARPFSTWLAAIALNKCRDRGRRLKVRRLILGERSIDAPGTPDYADPAAGPETQALRAEQVARLERAIARLPDQLKEPLILTSLEGLSQQEAADLLKVSAKAVETRVYRARRRLAEWLAEA</sequence>
<dbReference type="PROSITE" id="PS01063">
    <property type="entry name" value="SIGMA70_ECF"/>
    <property type="match status" value="1"/>
</dbReference>
<dbReference type="Pfam" id="PF08281">
    <property type="entry name" value="Sigma70_r4_2"/>
    <property type="match status" value="1"/>
</dbReference>
<dbReference type="InterPro" id="IPR007627">
    <property type="entry name" value="RNA_pol_sigma70_r2"/>
</dbReference>
<dbReference type="InterPro" id="IPR014284">
    <property type="entry name" value="RNA_pol_sigma-70_dom"/>
</dbReference>
<name>A0A2N5DQJ2_9CAUL</name>
<dbReference type="InterPro" id="IPR013249">
    <property type="entry name" value="RNA_pol_sigma70_r4_t2"/>
</dbReference>
<dbReference type="PANTHER" id="PTHR43133:SF8">
    <property type="entry name" value="RNA POLYMERASE SIGMA FACTOR HI_1459-RELATED"/>
    <property type="match status" value="1"/>
</dbReference>
<dbReference type="InterPro" id="IPR013324">
    <property type="entry name" value="RNA_pol_sigma_r3/r4-like"/>
</dbReference>
<gene>
    <name evidence="9" type="ORF">SGCZBJ_03525</name>
</gene>